<comment type="caution">
    <text evidence="2">The sequence shown here is derived from an EMBL/GenBank/DDBJ whole genome shotgun (WGS) entry which is preliminary data.</text>
</comment>
<keyword evidence="1" id="KW-0472">Membrane</keyword>
<evidence type="ECO:0000313" key="3">
    <source>
        <dbReference type="Proteomes" id="UP001204151"/>
    </source>
</evidence>
<feature type="transmembrane region" description="Helical" evidence="1">
    <location>
        <begin position="88"/>
        <end position="113"/>
    </location>
</feature>
<feature type="transmembrane region" description="Helical" evidence="1">
    <location>
        <begin position="223"/>
        <end position="240"/>
    </location>
</feature>
<organism evidence="2 3">
    <name type="scientific">Massilia pinisoli</name>
    <dbReference type="NCBI Taxonomy" id="1772194"/>
    <lineage>
        <taxon>Bacteria</taxon>
        <taxon>Pseudomonadati</taxon>
        <taxon>Pseudomonadota</taxon>
        <taxon>Betaproteobacteria</taxon>
        <taxon>Burkholderiales</taxon>
        <taxon>Oxalobacteraceae</taxon>
        <taxon>Telluria group</taxon>
        <taxon>Massilia</taxon>
    </lineage>
</organism>
<dbReference type="EMBL" id="JANUGW010000009">
    <property type="protein sequence ID" value="MCS0582694.1"/>
    <property type="molecule type" value="Genomic_DNA"/>
</dbReference>
<reference evidence="2 3" key="1">
    <citation type="submission" date="2022-08" db="EMBL/GenBank/DDBJ databases">
        <title>Reclassification of Massilia species as members of the genera Telluria, Duganella, Pseudoduganella, Mokoshia gen. nov. and Zemynaea gen. nov. using orthogonal and non-orthogonal genome-based approaches.</title>
        <authorList>
            <person name="Bowman J.P."/>
        </authorList>
    </citation>
    <scope>NUCLEOTIDE SEQUENCE [LARGE SCALE GENOMIC DNA]</scope>
    <source>
        <strain evidence="2 3">JCM 31316</strain>
    </source>
</reference>
<dbReference type="Proteomes" id="UP001204151">
    <property type="component" value="Unassembled WGS sequence"/>
</dbReference>
<protein>
    <recommendedName>
        <fullName evidence="4">ABC-2 type transport system permease protein</fullName>
    </recommendedName>
</protein>
<accession>A0ABT1ZSQ8</accession>
<evidence type="ECO:0000313" key="2">
    <source>
        <dbReference type="EMBL" id="MCS0582694.1"/>
    </source>
</evidence>
<dbReference type="RefSeq" id="WP_258817278.1">
    <property type="nucleotide sequence ID" value="NZ_JANUGW010000009.1"/>
</dbReference>
<name>A0ABT1ZSQ8_9BURK</name>
<keyword evidence="3" id="KW-1185">Reference proteome</keyword>
<proteinExistence type="predicted"/>
<gene>
    <name evidence="2" type="ORF">NX784_13925</name>
</gene>
<evidence type="ECO:0000256" key="1">
    <source>
        <dbReference type="SAM" id="Phobius"/>
    </source>
</evidence>
<feature type="transmembrane region" description="Helical" evidence="1">
    <location>
        <begin position="26"/>
        <end position="49"/>
    </location>
</feature>
<keyword evidence="1" id="KW-1133">Transmembrane helix</keyword>
<feature type="transmembrane region" description="Helical" evidence="1">
    <location>
        <begin position="302"/>
        <end position="325"/>
    </location>
</feature>
<evidence type="ECO:0008006" key="4">
    <source>
        <dbReference type="Google" id="ProtNLM"/>
    </source>
</evidence>
<keyword evidence="1" id="KW-0812">Transmembrane</keyword>
<feature type="transmembrane region" description="Helical" evidence="1">
    <location>
        <begin position="139"/>
        <end position="168"/>
    </location>
</feature>
<sequence>MKTNHYADTMQWLLRREFWEHKGSMFWAPLIVGAVLVVLMGGTITYGIMQHGIPAHVTINGQALHHARLDQILPEETKLMVAKIATGMYLGAGLPLFAILTGVVFFYCLGALYDERRDRSILFWKSLPVSDPVTVLSKAVMAMVVAPAITLVLAIIVSLALLVITGLAISTQGLNLFPSLLASSGLYLSPLRLIALLPVYVVWALPTVGWLMLVSSWAKSKPVMWAVGIPVVALIVIKWINAALENFSGQTLLLSHYAGDVVARFLGGIVPGIWFTFQPHLLAGMPVSGNGVDMTGVVSQSYLSLAGIDAWIGVVLGVAMLVAAVRMRRWRDEG</sequence>